<evidence type="ECO:0000313" key="3">
    <source>
        <dbReference type="EMBL" id="MBP0617135.1"/>
    </source>
</evidence>
<dbReference type="SUPFAM" id="SSF50199">
    <property type="entry name" value="Staphylococcal nuclease"/>
    <property type="match status" value="1"/>
</dbReference>
<sequence length="170" mass="18088">MRAFACLSLIGCIIAAGGAQAGDKPYEREIAGPVLAKVVKVRDGDTVEVEAFVWPMQSVHVAVRLRGIDAPEKRGKCDGEKAAAARATARLKELVGQDRVFLSDISGDKYFGRVLAKLSVDGNRDLGKTLLKEGLVAPYGGGKRRNWCGDGNLRSNMGSSRTSDVALAGR</sequence>
<keyword evidence="4" id="KW-1185">Reference proteome</keyword>
<accession>A0ABS4BLV1</accession>
<gene>
    <name evidence="3" type="ORF">J6595_16235</name>
</gene>
<dbReference type="EMBL" id="JAGJCF010000014">
    <property type="protein sequence ID" value="MBP0617135.1"/>
    <property type="molecule type" value="Genomic_DNA"/>
</dbReference>
<organism evidence="3 4">
    <name type="scientific">Jiella mangrovi</name>
    <dbReference type="NCBI Taxonomy" id="2821407"/>
    <lineage>
        <taxon>Bacteria</taxon>
        <taxon>Pseudomonadati</taxon>
        <taxon>Pseudomonadota</taxon>
        <taxon>Alphaproteobacteria</taxon>
        <taxon>Hyphomicrobiales</taxon>
        <taxon>Aurantimonadaceae</taxon>
        <taxon>Jiella</taxon>
    </lineage>
</organism>
<dbReference type="SMART" id="SM00318">
    <property type="entry name" value="SNc"/>
    <property type="match status" value="1"/>
</dbReference>
<dbReference type="Gene3D" id="2.40.50.90">
    <property type="match status" value="1"/>
</dbReference>
<evidence type="ECO:0000313" key="4">
    <source>
        <dbReference type="Proteomes" id="UP000678276"/>
    </source>
</evidence>
<feature type="chain" id="PRO_5046188850" evidence="1">
    <location>
        <begin position="22"/>
        <end position="170"/>
    </location>
</feature>
<feature type="signal peptide" evidence="1">
    <location>
        <begin position="1"/>
        <end position="21"/>
    </location>
</feature>
<dbReference type="Pfam" id="PF00565">
    <property type="entry name" value="SNase"/>
    <property type="match status" value="1"/>
</dbReference>
<dbReference type="InterPro" id="IPR016071">
    <property type="entry name" value="Staphylococal_nuclease_OB-fold"/>
</dbReference>
<name>A0ABS4BLV1_9HYPH</name>
<proteinExistence type="predicted"/>
<evidence type="ECO:0000259" key="2">
    <source>
        <dbReference type="PROSITE" id="PS50830"/>
    </source>
</evidence>
<keyword evidence="1" id="KW-0732">Signal</keyword>
<comment type="caution">
    <text evidence="3">The sequence shown here is derived from an EMBL/GenBank/DDBJ whole genome shotgun (WGS) entry which is preliminary data.</text>
</comment>
<dbReference type="Proteomes" id="UP000678276">
    <property type="component" value="Unassembled WGS sequence"/>
</dbReference>
<dbReference type="InterPro" id="IPR035437">
    <property type="entry name" value="SNase_OB-fold_sf"/>
</dbReference>
<dbReference type="PROSITE" id="PS50830">
    <property type="entry name" value="TNASE_3"/>
    <property type="match status" value="1"/>
</dbReference>
<feature type="domain" description="TNase-like" evidence="2">
    <location>
        <begin position="32"/>
        <end position="136"/>
    </location>
</feature>
<evidence type="ECO:0000256" key="1">
    <source>
        <dbReference type="SAM" id="SignalP"/>
    </source>
</evidence>
<dbReference type="RefSeq" id="WP_209595636.1">
    <property type="nucleotide sequence ID" value="NZ_JAGJCF010000014.1"/>
</dbReference>
<protein>
    <submittedName>
        <fullName evidence="3">Thermonuclease family protein</fullName>
    </submittedName>
</protein>
<reference evidence="3 4" key="1">
    <citation type="submission" date="2021-04" db="EMBL/GenBank/DDBJ databases">
        <title>Whole genome sequence of Jiella sp. KSK16Y-1.</title>
        <authorList>
            <person name="Tuo L."/>
        </authorList>
    </citation>
    <scope>NUCLEOTIDE SEQUENCE [LARGE SCALE GENOMIC DNA]</scope>
    <source>
        <strain evidence="3 4">KSK16Y-1</strain>
    </source>
</reference>